<feature type="compositionally biased region" description="Polar residues" evidence="1">
    <location>
        <begin position="103"/>
        <end position="123"/>
    </location>
</feature>
<dbReference type="EMBL" id="GGEC01012153">
    <property type="protein sequence ID" value="MBW92636.1"/>
    <property type="molecule type" value="Transcribed_RNA"/>
</dbReference>
<organism evidence="2">
    <name type="scientific">Rhizophora mucronata</name>
    <name type="common">Asiatic mangrove</name>
    <dbReference type="NCBI Taxonomy" id="61149"/>
    <lineage>
        <taxon>Eukaryota</taxon>
        <taxon>Viridiplantae</taxon>
        <taxon>Streptophyta</taxon>
        <taxon>Embryophyta</taxon>
        <taxon>Tracheophyta</taxon>
        <taxon>Spermatophyta</taxon>
        <taxon>Magnoliopsida</taxon>
        <taxon>eudicotyledons</taxon>
        <taxon>Gunneridae</taxon>
        <taxon>Pentapetalae</taxon>
        <taxon>rosids</taxon>
        <taxon>fabids</taxon>
        <taxon>Malpighiales</taxon>
        <taxon>Rhizophoraceae</taxon>
        <taxon>Rhizophora</taxon>
    </lineage>
</organism>
<name>A0A2P2JGN1_RHIMU</name>
<feature type="region of interest" description="Disordered" evidence="1">
    <location>
        <begin position="48"/>
        <end position="123"/>
    </location>
</feature>
<dbReference type="AlphaFoldDB" id="A0A2P2JGN1"/>
<feature type="compositionally biased region" description="Polar residues" evidence="1">
    <location>
        <begin position="48"/>
        <end position="66"/>
    </location>
</feature>
<protein>
    <submittedName>
        <fullName evidence="2">Protein SCAR2 isoform X2</fullName>
    </submittedName>
</protein>
<accession>A0A2P2JGN1</accession>
<evidence type="ECO:0000313" key="2">
    <source>
        <dbReference type="EMBL" id="MBW92636.1"/>
    </source>
</evidence>
<evidence type="ECO:0000256" key="1">
    <source>
        <dbReference type="SAM" id="MobiDB-lite"/>
    </source>
</evidence>
<reference evidence="2" key="1">
    <citation type="submission" date="2018-02" db="EMBL/GenBank/DDBJ databases">
        <title>Rhizophora mucronata_Transcriptome.</title>
        <authorList>
            <person name="Meera S.P."/>
            <person name="Sreeshan A."/>
            <person name="Augustine A."/>
        </authorList>
    </citation>
    <scope>NUCLEOTIDE SEQUENCE</scope>
    <source>
        <tissue evidence="2">Leaf</tissue>
    </source>
</reference>
<feature type="region of interest" description="Disordered" evidence="1">
    <location>
        <begin position="1"/>
        <end position="25"/>
    </location>
</feature>
<proteinExistence type="predicted"/>
<sequence length="123" mass="12450">MVNPSKFSPIFSRESSSGFKFSEDGTATSSSLISLLAVIVAPLEGKSCSASKRSTLTSEPSESKASGSILPELLGSNMAPESSSCPGKAEQVNCCSADGTIKSGEQSSSSAKFPTGVSSESSV</sequence>